<accession>A0A328E0N8</accession>
<keyword evidence="1" id="KW-0472">Membrane</keyword>
<evidence type="ECO:0000313" key="3">
    <source>
        <dbReference type="Proteomes" id="UP000249390"/>
    </source>
</evidence>
<organism evidence="2 3">
    <name type="scientific">Cuscuta australis</name>
    <dbReference type="NCBI Taxonomy" id="267555"/>
    <lineage>
        <taxon>Eukaryota</taxon>
        <taxon>Viridiplantae</taxon>
        <taxon>Streptophyta</taxon>
        <taxon>Embryophyta</taxon>
        <taxon>Tracheophyta</taxon>
        <taxon>Spermatophyta</taxon>
        <taxon>Magnoliopsida</taxon>
        <taxon>eudicotyledons</taxon>
        <taxon>Gunneridae</taxon>
        <taxon>Pentapetalae</taxon>
        <taxon>asterids</taxon>
        <taxon>lamiids</taxon>
        <taxon>Solanales</taxon>
        <taxon>Convolvulaceae</taxon>
        <taxon>Cuscuteae</taxon>
        <taxon>Cuscuta</taxon>
        <taxon>Cuscuta subgen. Grammica</taxon>
        <taxon>Cuscuta sect. Cleistogrammica</taxon>
    </lineage>
</organism>
<keyword evidence="3" id="KW-1185">Reference proteome</keyword>
<name>A0A328E0N8_9ASTE</name>
<keyword evidence="1" id="KW-0812">Transmembrane</keyword>
<feature type="transmembrane region" description="Helical" evidence="1">
    <location>
        <begin position="20"/>
        <end position="37"/>
    </location>
</feature>
<dbReference type="AlphaFoldDB" id="A0A328E0N8"/>
<evidence type="ECO:0000313" key="2">
    <source>
        <dbReference type="EMBL" id="RAL50011.1"/>
    </source>
</evidence>
<reference evidence="2 3" key="1">
    <citation type="submission" date="2018-06" db="EMBL/GenBank/DDBJ databases">
        <title>The Genome of Cuscuta australis (Dodder) Provides Insight into the Evolution of Plant Parasitism.</title>
        <authorList>
            <person name="Liu H."/>
        </authorList>
    </citation>
    <scope>NUCLEOTIDE SEQUENCE [LARGE SCALE GENOMIC DNA]</scope>
    <source>
        <strain evidence="3">cv. Yunnan</strain>
        <tissue evidence="2">Vines</tissue>
    </source>
</reference>
<proteinExistence type="predicted"/>
<gene>
    <name evidence="2" type="ORF">DM860_016787</name>
</gene>
<keyword evidence="1" id="KW-1133">Transmembrane helix</keyword>
<sequence length="125" mass="13854">MLENSYRHGSVKALSLLHPLHFLSFLLGLGQGAHLFVDSSRKELSNANPATTLLQLSSSLVAEMRKTISCTEIFGNLIRRVAKFSVKSKDEASLLPSPETNPRRVLPCHGVKEVKRVLVMESRQS</sequence>
<dbReference type="Proteomes" id="UP000249390">
    <property type="component" value="Unassembled WGS sequence"/>
</dbReference>
<dbReference type="EMBL" id="NQVE01000072">
    <property type="protein sequence ID" value="RAL50011.1"/>
    <property type="molecule type" value="Genomic_DNA"/>
</dbReference>
<protein>
    <submittedName>
        <fullName evidence="2">Uncharacterized protein</fullName>
    </submittedName>
</protein>
<comment type="caution">
    <text evidence="2">The sequence shown here is derived from an EMBL/GenBank/DDBJ whole genome shotgun (WGS) entry which is preliminary data.</text>
</comment>
<evidence type="ECO:0000256" key="1">
    <source>
        <dbReference type="SAM" id="Phobius"/>
    </source>
</evidence>